<evidence type="ECO:0000256" key="3">
    <source>
        <dbReference type="ARBA" id="ARBA00022691"/>
    </source>
</evidence>
<dbReference type="InterPro" id="IPR007197">
    <property type="entry name" value="rSAM"/>
</dbReference>
<dbReference type="SFLD" id="SFLDS00029">
    <property type="entry name" value="Radical_SAM"/>
    <property type="match status" value="1"/>
</dbReference>
<evidence type="ECO:0000256" key="1">
    <source>
        <dbReference type="ARBA" id="ARBA00001966"/>
    </source>
</evidence>
<dbReference type="InterPro" id="IPR032432">
    <property type="entry name" value="Radical_SAM_C"/>
</dbReference>
<evidence type="ECO:0000256" key="6">
    <source>
        <dbReference type="ARBA" id="ARBA00023014"/>
    </source>
</evidence>
<evidence type="ECO:0000313" key="9">
    <source>
        <dbReference type="Proteomes" id="UP000006365"/>
    </source>
</evidence>
<dbReference type="Gene3D" id="3.30.750.200">
    <property type="match status" value="1"/>
</dbReference>
<dbReference type="InterPro" id="IPR039661">
    <property type="entry name" value="ELP3"/>
</dbReference>
<dbReference type="InterPro" id="IPR006638">
    <property type="entry name" value="Elp3/MiaA/NifB-like_rSAM"/>
</dbReference>
<evidence type="ECO:0000256" key="4">
    <source>
        <dbReference type="ARBA" id="ARBA00022723"/>
    </source>
</evidence>
<sequence length="313" mass="34859">MHRPRIRTFSVHCRERYGQTVGKIPLDLGIPCPNRARGGCLYCQPASFTPAFLRAADPLAEQISRGKASLLAGRFTRYFAYFQQETPTALATIDLLPHLQRMLSDPDCLGLILSTRPDTIAADLPAALADLIQKTGKACLVELGVQSIHDRSLRLLNRNHCFADFLAAVDRLHAVQRIEIGAHLILGIPGESEAEMLATVRTVCALPLQHLKLHHLQVIRDTPLHRLYTQGQVPVWNQEAYLELLLRLVPHIPAALTLHRLWSTAHPHLLVAPRWHCHAAALSARLQQRMVERGIWQGQRTPAAGSTKQGGQQ</sequence>
<dbReference type="Pfam" id="PF04055">
    <property type="entry name" value="Radical_SAM"/>
    <property type="match status" value="1"/>
</dbReference>
<dbReference type="PROSITE" id="PS51918">
    <property type="entry name" value="RADICAL_SAM"/>
    <property type="match status" value="1"/>
</dbReference>
<dbReference type="RefSeq" id="WP_015722766.1">
    <property type="nucleotide sequence ID" value="NC_014972.1"/>
</dbReference>
<keyword evidence="6" id="KW-0411">Iron-sulfur</keyword>
<dbReference type="SFLD" id="SFLDG01091">
    <property type="entry name" value="uncharacterized_CHP01210-like"/>
    <property type="match status" value="1"/>
</dbReference>
<dbReference type="SFLD" id="SFLDG01086">
    <property type="entry name" value="elongater_protein-like"/>
    <property type="match status" value="1"/>
</dbReference>
<name>A0A7U3YIU5_DESPD</name>
<dbReference type="SUPFAM" id="SSF102114">
    <property type="entry name" value="Radical SAM enzymes"/>
    <property type="match status" value="1"/>
</dbReference>
<dbReference type="Pfam" id="PF16199">
    <property type="entry name" value="Radical_SAM_C"/>
    <property type="match status" value="1"/>
</dbReference>
<feature type="domain" description="Radical SAM core" evidence="7">
    <location>
        <begin position="16"/>
        <end position="255"/>
    </location>
</feature>
<keyword evidence="2" id="KW-0004">4Fe-4S</keyword>
<dbReference type="InterPro" id="IPR005911">
    <property type="entry name" value="YhcC-like"/>
</dbReference>
<dbReference type="KEGG" id="dpr:Despr_0024"/>
<evidence type="ECO:0000256" key="5">
    <source>
        <dbReference type="ARBA" id="ARBA00023004"/>
    </source>
</evidence>
<dbReference type="GO" id="GO:0046872">
    <property type="term" value="F:metal ion binding"/>
    <property type="evidence" value="ECO:0007669"/>
    <property type="project" value="UniProtKB-KW"/>
</dbReference>
<dbReference type="GO" id="GO:0051539">
    <property type="term" value="F:4 iron, 4 sulfur cluster binding"/>
    <property type="evidence" value="ECO:0007669"/>
    <property type="project" value="UniProtKB-KW"/>
</dbReference>
<keyword evidence="9" id="KW-1185">Reference proteome</keyword>
<evidence type="ECO:0000256" key="2">
    <source>
        <dbReference type="ARBA" id="ARBA00022485"/>
    </source>
</evidence>
<dbReference type="EMBL" id="CP002364">
    <property type="protein sequence ID" value="ADW16218.1"/>
    <property type="molecule type" value="Genomic_DNA"/>
</dbReference>
<organism evidence="8 9">
    <name type="scientific">Desulfobulbus propionicus (strain ATCC 33891 / DSM 2032 / VKM B-1956 / 1pr3)</name>
    <dbReference type="NCBI Taxonomy" id="577650"/>
    <lineage>
        <taxon>Bacteria</taxon>
        <taxon>Pseudomonadati</taxon>
        <taxon>Thermodesulfobacteriota</taxon>
        <taxon>Desulfobulbia</taxon>
        <taxon>Desulfobulbales</taxon>
        <taxon>Desulfobulbaceae</taxon>
        <taxon>Desulfobulbus</taxon>
    </lineage>
</organism>
<dbReference type="Proteomes" id="UP000006365">
    <property type="component" value="Chromosome"/>
</dbReference>
<proteinExistence type="predicted"/>
<evidence type="ECO:0000313" key="8">
    <source>
        <dbReference type="EMBL" id="ADW16218.1"/>
    </source>
</evidence>
<dbReference type="GO" id="GO:0003824">
    <property type="term" value="F:catalytic activity"/>
    <property type="evidence" value="ECO:0007669"/>
    <property type="project" value="InterPro"/>
</dbReference>
<dbReference type="PANTHER" id="PTHR11135">
    <property type="entry name" value="HISTONE ACETYLTRANSFERASE-RELATED"/>
    <property type="match status" value="1"/>
</dbReference>
<dbReference type="AlphaFoldDB" id="A0A7U3YIU5"/>
<keyword evidence="3" id="KW-0949">S-adenosyl-L-methionine</keyword>
<keyword evidence="5" id="KW-0408">Iron</keyword>
<dbReference type="SMART" id="SM00729">
    <property type="entry name" value="Elp3"/>
    <property type="match status" value="1"/>
</dbReference>
<protein>
    <submittedName>
        <fullName evidence="8">Radical SAM domain protein</fullName>
    </submittedName>
</protein>
<accession>A0A7U3YIU5</accession>
<gene>
    <name evidence="8" type="ordered locus">Despr_0024</name>
</gene>
<dbReference type="NCBIfam" id="TIGR01212">
    <property type="entry name" value="TIGR01212 family radical SAM protein"/>
    <property type="match status" value="1"/>
</dbReference>
<dbReference type="PANTHER" id="PTHR11135:SF1">
    <property type="entry name" value="PROTEIN YHCC"/>
    <property type="match status" value="1"/>
</dbReference>
<comment type="cofactor">
    <cofactor evidence="1">
        <name>[4Fe-4S] cluster</name>
        <dbReference type="ChEBI" id="CHEBI:49883"/>
    </cofactor>
</comment>
<evidence type="ECO:0000259" key="7">
    <source>
        <dbReference type="PROSITE" id="PS51918"/>
    </source>
</evidence>
<dbReference type="InterPro" id="IPR058240">
    <property type="entry name" value="rSAM_sf"/>
</dbReference>
<keyword evidence="4" id="KW-0479">Metal-binding</keyword>
<reference evidence="8 9" key="1">
    <citation type="journal article" date="2011" name="Stand. Genomic Sci.">
        <title>Complete genome sequence of Desulfobulbus propionicus type strain (1pr3).</title>
        <authorList>
            <person name="Pagani I."/>
            <person name="Lapidus A."/>
            <person name="Nolan M."/>
            <person name="Lucas S."/>
            <person name="Hammon N."/>
            <person name="Deshpande S."/>
            <person name="Cheng J.F."/>
            <person name="Chertkov O."/>
            <person name="Davenport K."/>
            <person name="Tapia R."/>
            <person name="Han C."/>
            <person name="Goodwin L."/>
            <person name="Pitluck S."/>
            <person name="Liolios K."/>
            <person name="Mavromatis K."/>
            <person name="Ivanova N."/>
            <person name="Mikhailova N."/>
            <person name="Pati A."/>
            <person name="Chen A."/>
            <person name="Palaniappan K."/>
            <person name="Land M."/>
            <person name="Hauser L."/>
            <person name="Chang Y.J."/>
            <person name="Jeffries C.D."/>
            <person name="Detter J.C."/>
            <person name="Brambilla E."/>
            <person name="Kannan K.P."/>
            <person name="Djao O.D."/>
            <person name="Rohde M."/>
            <person name="Pukall R."/>
            <person name="Spring S."/>
            <person name="Goker M."/>
            <person name="Sikorski J."/>
            <person name="Woyke T."/>
            <person name="Bristow J."/>
            <person name="Eisen J.A."/>
            <person name="Markowitz V."/>
            <person name="Hugenholtz P."/>
            <person name="Kyrpides N.C."/>
            <person name="Klenk H.P."/>
        </authorList>
    </citation>
    <scope>NUCLEOTIDE SEQUENCE [LARGE SCALE GENOMIC DNA]</scope>
    <source>
        <strain evidence="9">ATCC 33891 / DSM 2032 / 1pr3</strain>
    </source>
</reference>